<dbReference type="eggNOG" id="COG1279">
    <property type="taxonomic scope" value="Bacteria"/>
</dbReference>
<evidence type="ECO:0000256" key="5">
    <source>
        <dbReference type="ARBA" id="ARBA00023136"/>
    </source>
</evidence>
<dbReference type="Proteomes" id="UP000066995">
    <property type="component" value="Chromosome"/>
</dbReference>
<feature type="transmembrane region" description="Helical" evidence="6">
    <location>
        <begin position="133"/>
        <end position="156"/>
    </location>
</feature>
<keyword evidence="4 6" id="KW-1133">Transmembrane helix</keyword>
<gene>
    <name evidence="7" type="ORF">X808_13320</name>
</gene>
<accession>W0QAD2</accession>
<keyword evidence="3 6" id="KW-0812">Transmembrane</keyword>
<organism evidence="7 8">
    <name type="scientific">Mannheimia varigena USDA-ARS-USMARC-1296</name>
    <dbReference type="NCBI Taxonomy" id="1433287"/>
    <lineage>
        <taxon>Bacteria</taxon>
        <taxon>Pseudomonadati</taxon>
        <taxon>Pseudomonadota</taxon>
        <taxon>Gammaproteobacteria</taxon>
        <taxon>Pasteurellales</taxon>
        <taxon>Pasteurellaceae</taxon>
        <taxon>Mannheimia</taxon>
    </lineage>
</organism>
<keyword evidence="8" id="KW-1185">Reference proteome</keyword>
<evidence type="ECO:0000256" key="6">
    <source>
        <dbReference type="SAM" id="Phobius"/>
    </source>
</evidence>
<feature type="transmembrane region" description="Helical" evidence="6">
    <location>
        <begin position="204"/>
        <end position="225"/>
    </location>
</feature>
<keyword evidence="5 6" id="KW-0472">Membrane</keyword>
<sequence length="232" mass="25849">MNYTEFLQNFLYNRPLVIDFEEKMSTFIQGFIVCFGLIVSIGAQNAFLLKQGILKQHVFWIALVCFLGDVFLMTIGVLGLGTLISELPILSLIISLLGAIFLLAYGSRSFISIFKSGDYLVASGENAKSLKKALMVTFAITFLNPHVYIDTIVIVGSIGGKLDFDGKMLFLAGALVCSFLWFFGVGYGAGLLSPYFAKRRTWQILDAITGLIMYFIAFSLLIYAYRLIQQIF</sequence>
<dbReference type="PANTHER" id="PTHR30086:SF20">
    <property type="entry name" value="ARGININE EXPORTER PROTEIN ARGO-RELATED"/>
    <property type="match status" value="1"/>
</dbReference>
<dbReference type="GO" id="GO:0005886">
    <property type="term" value="C:plasma membrane"/>
    <property type="evidence" value="ECO:0007669"/>
    <property type="project" value="UniProtKB-SubCell"/>
</dbReference>
<dbReference type="HOGENOM" id="CLU_087840_0_0_6"/>
<dbReference type="Pfam" id="PF01810">
    <property type="entry name" value="LysE"/>
    <property type="match status" value="1"/>
</dbReference>
<dbReference type="KEGG" id="mvi:X808_13320"/>
<feature type="transmembrane region" description="Helical" evidence="6">
    <location>
        <begin position="27"/>
        <end position="47"/>
    </location>
</feature>
<evidence type="ECO:0000313" key="8">
    <source>
        <dbReference type="Proteomes" id="UP000066995"/>
    </source>
</evidence>
<evidence type="ECO:0000313" key="7">
    <source>
        <dbReference type="EMBL" id="AHG75854.1"/>
    </source>
</evidence>
<dbReference type="InterPro" id="IPR001123">
    <property type="entry name" value="LeuE-type"/>
</dbReference>
<feature type="transmembrane region" description="Helical" evidence="6">
    <location>
        <begin position="59"/>
        <end position="81"/>
    </location>
</feature>
<proteinExistence type="predicted"/>
<evidence type="ECO:0000256" key="1">
    <source>
        <dbReference type="ARBA" id="ARBA00004651"/>
    </source>
</evidence>
<name>W0QAD2_9PAST</name>
<dbReference type="AlphaFoldDB" id="W0QAD2"/>
<dbReference type="PATRIC" id="fig|1433287.3.peg.1334"/>
<feature type="transmembrane region" description="Helical" evidence="6">
    <location>
        <begin position="87"/>
        <end position="106"/>
    </location>
</feature>
<dbReference type="STRING" id="1433287.X808_13320"/>
<dbReference type="GO" id="GO:0015171">
    <property type="term" value="F:amino acid transmembrane transporter activity"/>
    <property type="evidence" value="ECO:0007669"/>
    <property type="project" value="TreeGrafter"/>
</dbReference>
<feature type="transmembrane region" description="Helical" evidence="6">
    <location>
        <begin position="168"/>
        <end position="192"/>
    </location>
</feature>
<evidence type="ECO:0000256" key="2">
    <source>
        <dbReference type="ARBA" id="ARBA00022475"/>
    </source>
</evidence>
<protein>
    <submittedName>
        <fullName evidence="7">Lysine efflux permease</fullName>
    </submittedName>
</protein>
<comment type="subcellular location">
    <subcellularLocation>
        <location evidence="1">Cell membrane</location>
        <topology evidence="1">Multi-pass membrane protein</topology>
    </subcellularLocation>
</comment>
<evidence type="ECO:0000256" key="4">
    <source>
        <dbReference type="ARBA" id="ARBA00022989"/>
    </source>
</evidence>
<evidence type="ECO:0000256" key="3">
    <source>
        <dbReference type="ARBA" id="ARBA00022692"/>
    </source>
</evidence>
<dbReference type="EMBL" id="CP006943">
    <property type="protein sequence ID" value="AHG75854.1"/>
    <property type="molecule type" value="Genomic_DNA"/>
</dbReference>
<keyword evidence="2" id="KW-1003">Cell membrane</keyword>
<dbReference type="PANTHER" id="PTHR30086">
    <property type="entry name" value="ARGININE EXPORTER PROTEIN ARGO"/>
    <property type="match status" value="1"/>
</dbReference>
<reference evidence="7 8" key="1">
    <citation type="submission" date="2013-12" db="EMBL/GenBank/DDBJ databases">
        <title>Annotation of the Mannheimia varigena USDA-ARS-USMARC-1296 complete genome.</title>
        <authorList>
            <person name="Harhay G.P."/>
            <person name="Clawson M.L."/>
            <person name="Murray R.W."/>
            <person name="Lubbers B.V."/>
            <person name="Heaton M.P."/>
            <person name="Chitko-Mckown C.G."/>
            <person name="Harhay D.M."/>
            <person name="Smith T.P.L."/>
        </authorList>
    </citation>
    <scope>NUCLEOTIDE SEQUENCE [LARGE SCALE GENOMIC DNA]</scope>
    <source>
        <strain evidence="7 8">USDA-ARS-USMARC-1296</strain>
    </source>
</reference>